<keyword evidence="8" id="KW-0442">Lipid degradation</keyword>
<dbReference type="InterPro" id="IPR016272">
    <property type="entry name" value="Lipase_LIPH"/>
</dbReference>
<dbReference type="PANTHER" id="PTHR11610:SF12">
    <property type="entry name" value="LIPASE MEMBER H"/>
    <property type="match status" value="1"/>
</dbReference>
<feature type="binding site" evidence="16">
    <location>
        <position position="279"/>
    </location>
    <ligand>
        <name>Ca(2+)</name>
        <dbReference type="ChEBI" id="CHEBI:29108"/>
    </ligand>
</feature>
<keyword evidence="5" id="KW-0964">Secreted</keyword>
<evidence type="ECO:0000313" key="20">
    <source>
        <dbReference type="RefSeq" id="XP_026051269.1"/>
    </source>
</evidence>
<keyword evidence="19" id="KW-1185">Reference proteome</keyword>
<sequence>MQCICASTVPCCHQFELLSGLAVPQRRNVTPVGGCLWTWWVELCKCVILLFPGVFRGIVSNPDRIKPHCQTETSPHSSNMVCRTLFWRLVFVTLMFEAHRAEECKEMTDLDLKHSLTGTSLKVRLLLYTRLNVSCGQLLSHQEPFSNPGFNLSSPTTFLIHGYRPTGSPPVWLTEFVKLLLVRRDMNVVVVDWNHGATNINYWKVVDNTRKVAANLTDLIQKMKEKGADLGSIHMIGVSLGAHISGFTGANFNGSIGRITALDPAGPQFNGRPVSERLDPSDAQFVEALHTDMDALGYRDVLGHIDYYANGGADQPGCPRTIFSGSQYFKCDHQRSVFLYMSSLNGSCPITAYPCDSYTLFQDGKCMDCGSFAPDGCPVFGYDAVRWRDRLLQLGQTRTYFQTNKDLPFCKFGYKVDIITWNQKTHWGYLTIKLSDGQEEARVELNHKTLMFERFVESSILAQFERDVQPVKEITLRFCTGKGLRPRTKLRILSIRLTPLQNQLRPLCRYDLLLKENKDVTFRPIPCEDSNF</sequence>
<evidence type="ECO:0000256" key="1">
    <source>
        <dbReference type="ARBA" id="ARBA00004202"/>
    </source>
</evidence>
<evidence type="ECO:0000256" key="8">
    <source>
        <dbReference type="ARBA" id="ARBA00022963"/>
    </source>
</evidence>
<dbReference type="PANTHER" id="PTHR11610">
    <property type="entry name" value="LIPASE"/>
    <property type="match status" value="1"/>
</dbReference>
<evidence type="ECO:0000256" key="11">
    <source>
        <dbReference type="ARBA" id="ARBA00023157"/>
    </source>
</evidence>
<dbReference type="Gene3D" id="3.40.50.1820">
    <property type="entry name" value="alpha/beta hydrolase"/>
    <property type="match status" value="1"/>
</dbReference>
<keyword evidence="16" id="KW-0479">Metal-binding</keyword>
<dbReference type="Pfam" id="PF00151">
    <property type="entry name" value="Lipase"/>
    <property type="match status" value="1"/>
</dbReference>
<gene>
    <name evidence="20" type="primary">LOC113038220</name>
</gene>
<feature type="active site" description="Nucleophile" evidence="15">
    <location>
        <position position="239"/>
    </location>
</feature>
<protein>
    <submittedName>
        <fullName evidence="20">Lipase member H-like</fullName>
    </submittedName>
</protein>
<proteinExistence type="inferred from homology"/>
<evidence type="ECO:0000256" key="17">
    <source>
        <dbReference type="RuleBase" id="RU004262"/>
    </source>
</evidence>
<dbReference type="SUPFAM" id="SSF53474">
    <property type="entry name" value="alpha/beta-Hydrolases"/>
    <property type="match status" value="1"/>
</dbReference>
<keyword evidence="11" id="KW-1015">Disulfide bond</keyword>
<dbReference type="CDD" id="cd00707">
    <property type="entry name" value="Pancreat_lipase_like"/>
    <property type="match status" value="1"/>
</dbReference>
<dbReference type="Proteomes" id="UP000515129">
    <property type="component" value="Chromosome 21"/>
</dbReference>
<keyword evidence="6" id="KW-0732">Signal</keyword>
<keyword evidence="10" id="KW-0472">Membrane</keyword>
<evidence type="ECO:0000256" key="3">
    <source>
        <dbReference type="ARBA" id="ARBA00010701"/>
    </source>
</evidence>
<evidence type="ECO:0000256" key="9">
    <source>
        <dbReference type="ARBA" id="ARBA00023098"/>
    </source>
</evidence>
<name>A0A6P6IU12_CARAU</name>
<dbReference type="RefSeq" id="XP_026051269.1">
    <property type="nucleotide sequence ID" value="XM_026195484.1"/>
</dbReference>
<dbReference type="GeneID" id="113038220"/>
<dbReference type="InterPro" id="IPR000734">
    <property type="entry name" value="TAG_lipase"/>
</dbReference>
<dbReference type="GO" id="GO:0016042">
    <property type="term" value="P:lipid catabolic process"/>
    <property type="evidence" value="ECO:0007669"/>
    <property type="project" value="UniProtKB-KW"/>
</dbReference>
<evidence type="ECO:0000256" key="10">
    <source>
        <dbReference type="ARBA" id="ARBA00023136"/>
    </source>
</evidence>
<dbReference type="PIRSF" id="PIRSF000865">
    <property type="entry name" value="Lipoprotein_lipase_LIPH"/>
    <property type="match status" value="1"/>
</dbReference>
<dbReference type="FunFam" id="3.40.50.1820:FF:000063">
    <property type="entry name" value="Lipase member H"/>
    <property type="match status" value="1"/>
</dbReference>
<feature type="binding site" evidence="16">
    <location>
        <position position="277"/>
    </location>
    <ligand>
        <name>Ca(2+)</name>
        <dbReference type="ChEBI" id="CHEBI:29108"/>
    </ligand>
</feature>
<organism evidence="19 20">
    <name type="scientific">Carassius auratus</name>
    <name type="common">Goldfish</name>
    <dbReference type="NCBI Taxonomy" id="7957"/>
    <lineage>
        <taxon>Eukaryota</taxon>
        <taxon>Metazoa</taxon>
        <taxon>Chordata</taxon>
        <taxon>Craniata</taxon>
        <taxon>Vertebrata</taxon>
        <taxon>Euteleostomi</taxon>
        <taxon>Actinopterygii</taxon>
        <taxon>Neopterygii</taxon>
        <taxon>Teleostei</taxon>
        <taxon>Ostariophysi</taxon>
        <taxon>Cypriniformes</taxon>
        <taxon>Cyprinidae</taxon>
        <taxon>Cyprininae</taxon>
        <taxon>Carassius</taxon>
    </lineage>
</organism>
<dbReference type="GO" id="GO:0004620">
    <property type="term" value="F:phospholipase activity"/>
    <property type="evidence" value="ECO:0007669"/>
    <property type="project" value="TreeGrafter"/>
</dbReference>
<dbReference type="GO" id="GO:0005615">
    <property type="term" value="C:extracellular space"/>
    <property type="evidence" value="ECO:0007669"/>
    <property type="project" value="TreeGrafter"/>
</dbReference>
<dbReference type="GO" id="GO:0052689">
    <property type="term" value="F:carboxylic ester hydrolase activity"/>
    <property type="evidence" value="ECO:0007669"/>
    <property type="project" value="InterPro"/>
</dbReference>
<keyword evidence="12" id="KW-0325">Glycoprotein</keyword>
<evidence type="ECO:0000256" key="13">
    <source>
        <dbReference type="ARBA" id="ARBA00048637"/>
    </source>
</evidence>
<evidence type="ECO:0000256" key="14">
    <source>
        <dbReference type="ARBA" id="ARBA00049600"/>
    </source>
</evidence>
<accession>A0A6P6IU12</accession>
<evidence type="ECO:0000313" key="19">
    <source>
        <dbReference type="Proteomes" id="UP000515129"/>
    </source>
</evidence>
<feature type="active site" description="Charge relay system" evidence="15">
    <location>
        <position position="333"/>
    </location>
</feature>
<evidence type="ECO:0000256" key="16">
    <source>
        <dbReference type="PIRSR" id="PIRSR000865-2"/>
    </source>
</evidence>
<comment type="subcellular location">
    <subcellularLocation>
        <location evidence="1">Cell membrane</location>
        <topology evidence="1">Peripheral membrane protein</topology>
    </subcellularLocation>
    <subcellularLocation>
        <location evidence="2">Secreted</location>
    </subcellularLocation>
</comment>
<evidence type="ECO:0000259" key="18">
    <source>
        <dbReference type="Pfam" id="PF00151"/>
    </source>
</evidence>
<evidence type="ECO:0000256" key="2">
    <source>
        <dbReference type="ARBA" id="ARBA00004613"/>
    </source>
</evidence>
<feature type="binding site" evidence="16">
    <location>
        <position position="282"/>
    </location>
    <ligand>
        <name>Ca(2+)</name>
        <dbReference type="ChEBI" id="CHEBI:29108"/>
    </ligand>
</feature>
<keyword evidence="16" id="KW-0106">Calcium</keyword>
<dbReference type="InterPro" id="IPR029058">
    <property type="entry name" value="AB_hydrolase_fold"/>
</dbReference>
<dbReference type="GO" id="GO:0006654">
    <property type="term" value="P:phosphatidic acid biosynthetic process"/>
    <property type="evidence" value="ECO:0007669"/>
    <property type="project" value="UniProtKB-ARBA"/>
</dbReference>
<dbReference type="InterPro" id="IPR033906">
    <property type="entry name" value="Lipase_N"/>
</dbReference>
<evidence type="ECO:0000256" key="7">
    <source>
        <dbReference type="ARBA" id="ARBA00022801"/>
    </source>
</evidence>
<comment type="catalytic activity">
    <reaction evidence="13">
        <text>1-hexadecanoyl-2-(9Z-octadecenoyl)-sn-glycero-3-phosphate + H2O = 2-(9Z-octadecenoyl)-sn-glycero-3-phosphate + hexadecanoate + H(+)</text>
        <dbReference type="Rhea" id="RHEA:40943"/>
        <dbReference type="ChEBI" id="CHEBI:7896"/>
        <dbReference type="ChEBI" id="CHEBI:15377"/>
        <dbReference type="ChEBI" id="CHEBI:15378"/>
        <dbReference type="ChEBI" id="CHEBI:64839"/>
        <dbReference type="ChEBI" id="CHEBI:77593"/>
    </reaction>
    <physiologicalReaction direction="left-to-right" evidence="13">
        <dbReference type="Rhea" id="RHEA:40944"/>
    </physiologicalReaction>
</comment>
<evidence type="ECO:0000256" key="15">
    <source>
        <dbReference type="PIRSR" id="PIRSR000865-1"/>
    </source>
</evidence>
<evidence type="ECO:0000256" key="5">
    <source>
        <dbReference type="ARBA" id="ARBA00022525"/>
    </source>
</evidence>
<evidence type="ECO:0000256" key="4">
    <source>
        <dbReference type="ARBA" id="ARBA00022475"/>
    </source>
</evidence>
<dbReference type="KEGG" id="caua:113038220"/>
<dbReference type="OrthoDB" id="199913at2759"/>
<feature type="active site" description="Charge relay system" evidence="15">
    <location>
        <position position="263"/>
    </location>
</feature>
<feature type="domain" description="Lipase" evidence="18">
    <location>
        <begin position="110"/>
        <end position="409"/>
    </location>
</feature>
<evidence type="ECO:0000256" key="6">
    <source>
        <dbReference type="ARBA" id="ARBA00022729"/>
    </source>
</evidence>
<comment type="function">
    <text evidence="14">Hydrolyzes specifically phosphatidic acid (PA) to produce 2-acyl lysophosphatidic acid (LPA; a potent bioactive lipid mediator) and fatty acid. Does not hydrolyze other phospholipids, like phosphatidylserine (PS), phosphatidylcholine (PC) and phosphatidylethanolamine (PE) or triacylglycerol (TG).</text>
</comment>
<keyword evidence="7" id="KW-0378">Hydrolase</keyword>
<dbReference type="GO" id="GO:0046872">
    <property type="term" value="F:metal ion binding"/>
    <property type="evidence" value="ECO:0007669"/>
    <property type="project" value="UniProtKB-KW"/>
</dbReference>
<keyword evidence="4" id="KW-1003">Cell membrane</keyword>
<dbReference type="InterPro" id="IPR013818">
    <property type="entry name" value="Lipase"/>
</dbReference>
<comment type="similarity">
    <text evidence="3 17">Belongs to the AB hydrolase superfamily. Lipase family.</text>
</comment>
<dbReference type="GO" id="GO:0005886">
    <property type="term" value="C:plasma membrane"/>
    <property type="evidence" value="ECO:0007669"/>
    <property type="project" value="UniProtKB-SubCell"/>
</dbReference>
<dbReference type="AlphaFoldDB" id="A0A6P6IU12"/>
<reference evidence="20" key="1">
    <citation type="submission" date="2025-08" db="UniProtKB">
        <authorList>
            <consortium name="RefSeq"/>
        </authorList>
    </citation>
    <scope>IDENTIFICATION</scope>
    <source>
        <strain evidence="20">Wakin</strain>
        <tissue evidence="20">Muscle</tissue>
    </source>
</reference>
<dbReference type="GO" id="GO:0008201">
    <property type="term" value="F:heparin binding"/>
    <property type="evidence" value="ECO:0007669"/>
    <property type="project" value="UniProtKB-ARBA"/>
</dbReference>
<dbReference type="PRINTS" id="PR00821">
    <property type="entry name" value="TAGLIPASE"/>
</dbReference>
<keyword evidence="9" id="KW-0443">Lipid metabolism</keyword>
<evidence type="ECO:0000256" key="12">
    <source>
        <dbReference type="ARBA" id="ARBA00023180"/>
    </source>
</evidence>